<feature type="domain" description="DUF3298" evidence="3">
    <location>
        <begin position="244"/>
        <end position="267"/>
    </location>
</feature>
<accession>A0ABY9YAM5</accession>
<evidence type="ECO:0000313" key="4">
    <source>
        <dbReference type="EMBL" id="WNH47468.1"/>
    </source>
</evidence>
<dbReference type="Pfam" id="PF11738">
    <property type="entry name" value="DUF3298"/>
    <property type="match status" value="1"/>
</dbReference>
<organism evidence="4 5">
    <name type="scientific">Stenotrophomonas aracearum</name>
    <dbReference type="NCBI Taxonomy" id="3003272"/>
    <lineage>
        <taxon>Bacteria</taxon>
        <taxon>Pseudomonadati</taxon>
        <taxon>Pseudomonadota</taxon>
        <taxon>Gammaproteobacteria</taxon>
        <taxon>Lysobacterales</taxon>
        <taxon>Lysobacteraceae</taxon>
        <taxon>Stenotrophomonas</taxon>
    </lineage>
</organism>
<dbReference type="Proteomes" id="UP001305421">
    <property type="component" value="Chromosome"/>
</dbReference>
<evidence type="ECO:0000313" key="5">
    <source>
        <dbReference type="Proteomes" id="UP001305421"/>
    </source>
</evidence>
<reference evidence="4 5" key="1">
    <citation type="submission" date="2022-12" db="EMBL/GenBank/DDBJ databases">
        <title>Two new species, Stenotrophomonas aracearum and Stenotrophomonas oahuensis, isolated from Anthurium (Araceae family) in Hawaii.</title>
        <authorList>
            <person name="Chunag S.C."/>
            <person name="Dobhal S."/>
            <person name="Alvarez A."/>
            <person name="Arif M."/>
        </authorList>
    </citation>
    <scope>NUCLEOTIDE SEQUENCE [LARGE SCALE GENOMIC DNA]</scope>
    <source>
        <strain evidence="4 5">A5588</strain>
    </source>
</reference>
<dbReference type="RefSeq" id="WP_311182232.1">
    <property type="nucleotide sequence ID" value="NZ_CP115543.1"/>
</dbReference>
<dbReference type="InterPro" id="IPR037126">
    <property type="entry name" value="PdaC/RsiV-like_sf"/>
</dbReference>
<feature type="compositionally biased region" description="Low complexity" evidence="1">
    <location>
        <begin position="33"/>
        <end position="51"/>
    </location>
</feature>
<sequence>MKIAGNRRALRTGALALAVGLVLLAGCRREPDTTAAPTEGPATTQPDTTAPQATVDAPLELRDVIENTPQAVVGISYPPDVNRYPGLAKALSDYATAARGELQQAVDGLGNDKPTMPYELSLSFEKLLETPQMVVISADGSRYTGGAHGEPLVARFVWLPEQQQMLTAETLIPDTKGWGAVSDYVADQLRERVATRLSSDDMEPGQQQEALRSASRMIADGTGASADNFSQFQPITDPNGLITAVRFVFPPYQVGPYSDGTQTVDVPAAVLVPHVAPAYAGLFAKG</sequence>
<name>A0ABY9YAM5_9GAMM</name>
<evidence type="ECO:0000256" key="1">
    <source>
        <dbReference type="SAM" id="MobiDB-lite"/>
    </source>
</evidence>
<feature type="region of interest" description="Disordered" evidence="1">
    <location>
        <begin position="32"/>
        <end position="51"/>
    </location>
</feature>
<dbReference type="EMBL" id="CP115543">
    <property type="protein sequence ID" value="WNH47468.1"/>
    <property type="molecule type" value="Genomic_DNA"/>
</dbReference>
<proteinExistence type="predicted"/>
<feature type="signal peptide" evidence="2">
    <location>
        <begin position="1"/>
        <end position="25"/>
    </location>
</feature>
<feature type="chain" id="PRO_5046802218" evidence="2">
    <location>
        <begin position="26"/>
        <end position="286"/>
    </location>
</feature>
<keyword evidence="2" id="KW-0732">Signal</keyword>
<dbReference type="Gene3D" id="3.30.565.40">
    <property type="entry name" value="Fervidobacterium nodosum Rt17-B1 like"/>
    <property type="match status" value="1"/>
</dbReference>
<dbReference type="PROSITE" id="PS51257">
    <property type="entry name" value="PROKAR_LIPOPROTEIN"/>
    <property type="match status" value="1"/>
</dbReference>
<keyword evidence="5" id="KW-1185">Reference proteome</keyword>
<evidence type="ECO:0000256" key="2">
    <source>
        <dbReference type="SAM" id="SignalP"/>
    </source>
</evidence>
<gene>
    <name evidence="4" type="ORF">PDM28_12255</name>
</gene>
<dbReference type="Gene3D" id="3.90.640.20">
    <property type="entry name" value="Heat-shock cognate protein, ATPase"/>
    <property type="match status" value="1"/>
</dbReference>
<protein>
    <submittedName>
        <fullName evidence="4">DUF4163 domain-containing protein</fullName>
    </submittedName>
</protein>
<evidence type="ECO:0000259" key="3">
    <source>
        <dbReference type="Pfam" id="PF11738"/>
    </source>
</evidence>
<dbReference type="InterPro" id="IPR021729">
    <property type="entry name" value="DUF3298"/>
</dbReference>